<dbReference type="AlphaFoldDB" id="A0A9N7V636"/>
<feature type="non-terminal residue" evidence="2">
    <location>
        <position position="133"/>
    </location>
</feature>
<feature type="compositionally biased region" description="Polar residues" evidence="1">
    <location>
        <begin position="51"/>
        <end position="62"/>
    </location>
</feature>
<accession>A0A9N7V636</accession>
<reference evidence="2" key="1">
    <citation type="submission" date="2020-03" db="EMBL/GenBank/DDBJ databases">
        <authorList>
            <person name="Weist P."/>
        </authorList>
    </citation>
    <scope>NUCLEOTIDE SEQUENCE</scope>
</reference>
<name>A0A9N7V636_PLEPL</name>
<evidence type="ECO:0000313" key="3">
    <source>
        <dbReference type="Proteomes" id="UP001153269"/>
    </source>
</evidence>
<proteinExistence type="predicted"/>
<protein>
    <submittedName>
        <fullName evidence="2">Uncharacterized protein</fullName>
    </submittedName>
</protein>
<dbReference type="EMBL" id="CADEAL010002931">
    <property type="protein sequence ID" value="CAB1442802.1"/>
    <property type="molecule type" value="Genomic_DNA"/>
</dbReference>
<sequence length="133" mass="15753">MADSPRIALGFRNGLGEAYRGLYPSKKETSLLATVSDTSAMYKGSPPQRPLSVSRSAPNTDDQNPKRAADNLSRERHYRGRSQDRESDGDRHRYRRDYRDRQHRYERTVHHPRESYRDRSPHHYHRLQFRDDT</sequence>
<dbReference type="Proteomes" id="UP001153269">
    <property type="component" value="Unassembled WGS sequence"/>
</dbReference>
<feature type="region of interest" description="Disordered" evidence="1">
    <location>
        <begin position="38"/>
        <end position="133"/>
    </location>
</feature>
<evidence type="ECO:0000313" key="2">
    <source>
        <dbReference type="EMBL" id="CAB1442802.1"/>
    </source>
</evidence>
<feature type="compositionally biased region" description="Basic and acidic residues" evidence="1">
    <location>
        <begin position="63"/>
        <end position="121"/>
    </location>
</feature>
<evidence type="ECO:0000256" key="1">
    <source>
        <dbReference type="SAM" id="MobiDB-lite"/>
    </source>
</evidence>
<keyword evidence="3" id="KW-1185">Reference proteome</keyword>
<organism evidence="2 3">
    <name type="scientific">Pleuronectes platessa</name>
    <name type="common">European plaice</name>
    <dbReference type="NCBI Taxonomy" id="8262"/>
    <lineage>
        <taxon>Eukaryota</taxon>
        <taxon>Metazoa</taxon>
        <taxon>Chordata</taxon>
        <taxon>Craniata</taxon>
        <taxon>Vertebrata</taxon>
        <taxon>Euteleostomi</taxon>
        <taxon>Actinopterygii</taxon>
        <taxon>Neopterygii</taxon>
        <taxon>Teleostei</taxon>
        <taxon>Neoteleostei</taxon>
        <taxon>Acanthomorphata</taxon>
        <taxon>Carangaria</taxon>
        <taxon>Pleuronectiformes</taxon>
        <taxon>Pleuronectoidei</taxon>
        <taxon>Pleuronectidae</taxon>
        <taxon>Pleuronectes</taxon>
    </lineage>
</organism>
<comment type="caution">
    <text evidence="2">The sequence shown here is derived from an EMBL/GenBank/DDBJ whole genome shotgun (WGS) entry which is preliminary data.</text>
</comment>
<gene>
    <name evidence="2" type="ORF">PLEPLA_LOCUS30520</name>
</gene>